<feature type="domain" description="5'-3' exonuclease" evidence="14">
    <location>
        <begin position="5"/>
        <end position="267"/>
    </location>
</feature>
<dbReference type="InterPro" id="IPR002421">
    <property type="entry name" value="5-3_exonuclease"/>
</dbReference>
<dbReference type="InterPro" id="IPR020046">
    <property type="entry name" value="5-3_exonucl_a-hlix_arch_N"/>
</dbReference>
<dbReference type="Pfam" id="PF22619">
    <property type="entry name" value="DNA_polI_exo1"/>
    <property type="match status" value="1"/>
</dbReference>
<sequence length="904" mass="99722">MNASPKPTLLLIDGHSLAFRAFYALNPDNFKTKDGQHTNAVHGFISMLLNILQAEKPTHLAVAFDLSRSSFRTEEYPEYKGTRGETPPEFVGQTELLQEALAAMNIKTITRVNYEADDVLASLADQSAAKGYTVYVVSGDRDTFQLISDNTTILYPVKGVMNLARMDDAAVLEKYGIHARQYPDLAALVGETSDNLPGIPGVGPKTAAKWLQLHGDLESVLAAADSITGKVGESLREHQDLAKRNRRLNHLVRDLDFDFQQEDLELGGVNEAEVREVFAKLEFKTLTERVLRLRGSKPGTAATPPVGDTTSAVAAFEDAFQSTKADAVFEELVIPEVEKLSAAKLTSWLKATTGTVGLSFEIANEQITGVGLATESARKIWEPTSTDDLKKTLQPWLTDASCVKAIHGAKDFSKVLFDLGVEFAGLDYDTLLLAYLLNPVRKDFGLDELALEYLGTVVKRGDPNQLLAEESTDASLDAWLTIALAPKLYDQVEQQDQLRVYGEVELPTNTSLARMEHYGITVDTKKLNELFERLTGEVASIAKSAYEIIGHEINLASPKQLQTVLFDELGMTGTKQVKTGFSTNAAALTELFEQTEHPFLARLLEHREVTKIRQIVETMLKSVGEDGRIHTNYVQTGTSTGRLSSENPNLQNIPIRSQRGREIRDAFIAGKGFETLLSADYSQIEMRIMAHLSDDAGIIEAFKTGEDLHRFVGSRLFGVKPADVTTSMRGTVKAMSYGLVYGLSEYGLAKQLRISNAEAKQLMADYFARFGGVKRYLASVVEEAKTKGFTATTFGRRRPFDDLNSKIFQVRENARRAALNAPIQGTAADIMKLAMNSIDQKMQESGLKSRMLLQVHDELVFEVAKGELEALKQLVTQQMEQVVELSVPLEVQIGIGKSWDQAAH</sequence>
<feature type="domain" description="DNA-directed DNA polymerase family A palm" evidence="15">
    <location>
        <begin position="660"/>
        <end position="867"/>
    </location>
</feature>
<dbReference type="SMART" id="SM00279">
    <property type="entry name" value="HhH2"/>
    <property type="match status" value="1"/>
</dbReference>
<dbReference type="SUPFAM" id="SSF88723">
    <property type="entry name" value="PIN domain-like"/>
    <property type="match status" value="1"/>
</dbReference>
<dbReference type="NCBIfam" id="TIGR00593">
    <property type="entry name" value="pola"/>
    <property type="match status" value="1"/>
</dbReference>
<dbReference type="Pfam" id="PF01367">
    <property type="entry name" value="5_3_exonuc"/>
    <property type="match status" value="1"/>
</dbReference>
<dbReference type="Gene3D" id="3.40.50.1010">
    <property type="entry name" value="5'-nuclease"/>
    <property type="match status" value="1"/>
</dbReference>
<keyword evidence="6" id="KW-0540">Nuclease</keyword>
<dbReference type="PROSITE" id="PS00447">
    <property type="entry name" value="DNA_POLYMERASE_A"/>
    <property type="match status" value="1"/>
</dbReference>
<dbReference type="InterPro" id="IPR036279">
    <property type="entry name" value="5-3_exonuclease_C_sf"/>
</dbReference>
<dbReference type="Gene3D" id="3.30.420.10">
    <property type="entry name" value="Ribonuclease H-like superfamily/Ribonuclease H"/>
    <property type="match status" value="1"/>
</dbReference>
<dbReference type="EC" id="2.7.7.7" evidence="2"/>
<dbReference type="SUPFAM" id="SSF53098">
    <property type="entry name" value="Ribonuclease H-like"/>
    <property type="match status" value="1"/>
</dbReference>
<keyword evidence="11" id="KW-0238">DNA-binding</keyword>
<dbReference type="SMART" id="SM00475">
    <property type="entry name" value="53EXOc"/>
    <property type="match status" value="1"/>
</dbReference>
<dbReference type="GO" id="GO:0006302">
    <property type="term" value="P:double-strand break repair"/>
    <property type="evidence" value="ECO:0007669"/>
    <property type="project" value="TreeGrafter"/>
</dbReference>
<keyword evidence="7" id="KW-0227">DNA damage</keyword>
<dbReference type="FunFam" id="1.10.150.20:FF:000003">
    <property type="entry name" value="DNA polymerase I"/>
    <property type="match status" value="1"/>
</dbReference>
<evidence type="ECO:0000256" key="1">
    <source>
        <dbReference type="ARBA" id="ARBA00007705"/>
    </source>
</evidence>
<evidence type="ECO:0000256" key="2">
    <source>
        <dbReference type="ARBA" id="ARBA00012417"/>
    </source>
</evidence>
<dbReference type="CDD" id="cd09898">
    <property type="entry name" value="H3TH_53EXO"/>
    <property type="match status" value="1"/>
</dbReference>
<dbReference type="AlphaFoldDB" id="A0A6J6HKH0"/>
<dbReference type="InterPro" id="IPR054690">
    <property type="entry name" value="DNA_polI_exonuclease"/>
</dbReference>
<dbReference type="Pfam" id="PF02739">
    <property type="entry name" value="5_3_exonuc_N"/>
    <property type="match status" value="1"/>
</dbReference>
<proteinExistence type="inferred from homology"/>
<name>A0A6J6HKH0_9ZZZZ</name>
<dbReference type="InterPro" id="IPR043502">
    <property type="entry name" value="DNA/RNA_pol_sf"/>
</dbReference>
<protein>
    <recommendedName>
        <fullName evidence="2">DNA-directed DNA polymerase</fullName>
        <ecNumber evidence="2">2.7.7.7</ecNumber>
    </recommendedName>
</protein>
<dbReference type="CDD" id="cd06140">
    <property type="entry name" value="DNA_polA_I_Bacillus_like_exo"/>
    <property type="match status" value="1"/>
</dbReference>
<dbReference type="SUPFAM" id="SSF56672">
    <property type="entry name" value="DNA/RNA polymerases"/>
    <property type="match status" value="1"/>
</dbReference>
<dbReference type="InterPro" id="IPR012337">
    <property type="entry name" value="RNaseH-like_sf"/>
</dbReference>
<dbReference type="InterPro" id="IPR036397">
    <property type="entry name" value="RNaseH_sf"/>
</dbReference>
<reference evidence="16" key="1">
    <citation type="submission" date="2020-05" db="EMBL/GenBank/DDBJ databases">
        <authorList>
            <person name="Chiriac C."/>
            <person name="Salcher M."/>
            <person name="Ghai R."/>
            <person name="Kavagutti S V."/>
        </authorList>
    </citation>
    <scope>NUCLEOTIDE SEQUENCE</scope>
</reference>
<evidence type="ECO:0000256" key="8">
    <source>
        <dbReference type="ARBA" id="ARBA00022801"/>
    </source>
</evidence>
<dbReference type="InterPro" id="IPR008918">
    <property type="entry name" value="HhH2"/>
</dbReference>
<dbReference type="PANTHER" id="PTHR10133:SF27">
    <property type="entry name" value="DNA POLYMERASE NU"/>
    <property type="match status" value="1"/>
</dbReference>
<dbReference type="InterPro" id="IPR018320">
    <property type="entry name" value="DNA_polymerase_1"/>
</dbReference>
<evidence type="ECO:0000259" key="15">
    <source>
        <dbReference type="SMART" id="SM00482"/>
    </source>
</evidence>
<gene>
    <name evidence="16" type="ORF">UFOPK1857_00440</name>
</gene>
<evidence type="ECO:0000256" key="12">
    <source>
        <dbReference type="ARBA" id="ARBA00023204"/>
    </source>
</evidence>
<dbReference type="InterPro" id="IPR019760">
    <property type="entry name" value="DNA-dir_DNA_pol_A_CS"/>
</dbReference>
<evidence type="ECO:0000259" key="14">
    <source>
        <dbReference type="SMART" id="SM00475"/>
    </source>
</evidence>
<dbReference type="CDD" id="cd09859">
    <property type="entry name" value="PIN_53EXO"/>
    <property type="match status" value="1"/>
</dbReference>
<dbReference type="EMBL" id="CAEZUU010000068">
    <property type="protein sequence ID" value="CAB4611524.1"/>
    <property type="molecule type" value="Genomic_DNA"/>
</dbReference>
<dbReference type="InterPro" id="IPR001098">
    <property type="entry name" value="DNA-dir_DNA_pol_A_palm_dom"/>
</dbReference>
<dbReference type="InterPro" id="IPR029060">
    <property type="entry name" value="PIN-like_dom_sf"/>
</dbReference>
<evidence type="ECO:0000256" key="7">
    <source>
        <dbReference type="ARBA" id="ARBA00022763"/>
    </source>
</evidence>
<evidence type="ECO:0000256" key="5">
    <source>
        <dbReference type="ARBA" id="ARBA00022705"/>
    </source>
</evidence>
<dbReference type="InterPro" id="IPR002298">
    <property type="entry name" value="DNA_polymerase_A"/>
</dbReference>
<dbReference type="GO" id="GO:0006261">
    <property type="term" value="P:DNA-templated DNA replication"/>
    <property type="evidence" value="ECO:0007669"/>
    <property type="project" value="InterPro"/>
</dbReference>
<dbReference type="Pfam" id="PF00476">
    <property type="entry name" value="DNA_pol_A"/>
    <property type="match status" value="1"/>
</dbReference>
<keyword evidence="4" id="KW-0548">Nucleotidyltransferase</keyword>
<dbReference type="Gene3D" id="1.20.1060.10">
    <property type="entry name" value="Taq DNA Polymerase, Chain T, domain 4"/>
    <property type="match status" value="1"/>
</dbReference>
<dbReference type="SMART" id="SM00482">
    <property type="entry name" value="POLAc"/>
    <property type="match status" value="1"/>
</dbReference>
<organism evidence="16">
    <name type="scientific">freshwater metagenome</name>
    <dbReference type="NCBI Taxonomy" id="449393"/>
    <lineage>
        <taxon>unclassified sequences</taxon>
        <taxon>metagenomes</taxon>
        <taxon>ecological metagenomes</taxon>
    </lineage>
</organism>
<keyword evidence="5" id="KW-0235">DNA replication</keyword>
<comment type="similarity">
    <text evidence="1">Belongs to the DNA polymerase type-A family.</text>
</comment>
<keyword evidence="8" id="KW-0378">Hydrolase</keyword>
<evidence type="ECO:0000256" key="4">
    <source>
        <dbReference type="ARBA" id="ARBA00022695"/>
    </source>
</evidence>
<evidence type="ECO:0000313" key="16">
    <source>
        <dbReference type="EMBL" id="CAB4611524.1"/>
    </source>
</evidence>
<dbReference type="PANTHER" id="PTHR10133">
    <property type="entry name" value="DNA POLYMERASE I"/>
    <property type="match status" value="1"/>
</dbReference>
<dbReference type="Gene3D" id="1.10.150.20">
    <property type="entry name" value="5' to 3' exonuclease, C-terminal subdomain"/>
    <property type="match status" value="2"/>
</dbReference>
<dbReference type="NCBIfam" id="NF004397">
    <property type="entry name" value="PRK05755.1"/>
    <property type="match status" value="1"/>
</dbReference>
<dbReference type="FunFam" id="1.10.150.20:FF:000002">
    <property type="entry name" value="DNA polymerase I"/>
    <property type="match status" value="1"/>
</dbReference>
<evidence type="ECO:0000256" key="6">
    <source>
        <dbReference type="ARBA" id="ARBA00022722"/>
    </source>
</evidence>
<evidence type="ECO:0000256" key="13">
    <source>
        <dbReference type="ARBA" id="ARBA00049244"/>
    </source>
</evidence>
<evidence type="ECO:0000256" key="3">
    <source>
        <dbReference type="ARBA" id="ARBA00022679"/>
    </source>
</evidence>
<dbReference type="FunFam" id="3.40.50.1010:FF:000001">
    <property type="entry name" value="DNA polymerase I"/>
    <property type="match status" value="1"/>
</dbReference>
<evidence type="ECO:0000256" key="9">
    <source>
        <dbReference type="ARBA" id="ARBA00022839"/>
    </source>
</evidence>
<dbReference type="InterPro" id="IPR020045">
    <property type="entry name" value="DNA_polI_H3TH"/>
</dbReference>
<keyword evidence="10" id="KW-0239">DNA-directed DNA polymerase</keyword>
<dbReference type="Gene3D" id="3.30.70.370">
    <property type="match status" value="1"/>
</dbReference>
<keyword evidence="12" id="KW-0234">DNA repair</keyword>
<dbReference type="CDD" id="cd08637">
    <property type="entry name" value="DNA_pol_A_pol_I_C"/>
    <property type="match status" value="1"/>
</dbReference>
<comment type="catalytic activity">
    <reaction evidence="13">
        <text>DNA(n) + a 2'-deoxyribonucleoside 5'-triphosphate = DNA(n+1) + diphosphate</text>
        <dbReference type="Rhea" id="RHEA:22508"/>
        <dbReference type="Rhea" id="RHEA-COMP:17339"/>
        <dbReference type="Rhea" id="RHEA-COMP:17340"/>
        <dbReference type="ChEBI" id="CHEBI:33019"/>
        <dbReference type="ChEBI" id="CHEBI:61560"/>
        <dbReference type="ChEBI" id="CHEBI:173112"/>
        <dbReference type="EC" id="2.7.7.7"/>
    </reaction>
</comment>
<dbReference type="GO" id="GO:0003677">
    <property type="term" value="F:DNA binding"/>
    <property type="evidence" value="ECO:0007669"/>
    <property type="project" value="UniProtKB-KW"/>
</dbReference>
<dbReference type="GO" id="GO:0003887">
    <property type="term" value="F:DNA-directed DNA polymerase activity"/>
    <property type="evidence" value="ECO:0007669"/>
    <property type="project" value="UniProtKB-KW"/>
</dbReference>
<accession>A0A6J6HKH0</accession>
<dbReference type="GO" id="GO:0008409">
    <property type="term" value="F:5'-3' exonuclease activity"/>
    <property type="evidence" value="ECO:0007669"/>
    <property type="project" value="InterPro"/>
</dbReference>
<dbReference type="PRINTS" id="PR00868">
    <property type="entry name" value="DNAPOLI"/>
</dbReference>
<evidence type="ECO:0000256" key="10">
    <source>
        <dbReference type="ARBA" id="ARBA00022932"/>
    </source>
</evidence>
<evidence type="ECO:0000256" key="11">
    <source>
        <dbReference type="ARBA" id="ARBA00023125"/>
    </source>
</evidence>
<keyword evidence="9" id="KW-0269">Exonuclease</keyword>
<dbReference type="SUPFAM" id="SSF47807">
    <property type="entry name" value="5' to 3' exonuclease, C-terminal subdomain"/>
    <property type="match status" value="1"/>
</dbReference>
<keyword evidence="3" id="KW-0808">Transferase</keyword>